<evidence type="ECO:0000256" key="1">
    <source>
        <dbReference type="SAM" id="MobiDB-lite"/>
    </source>
</evidence>
<accession>A0A6L6WE36</accession>
<feature type="compositionally biased region" description="Polar residues" evidence="1">
    <location>
        <begin position="111"/>
        <end position="125"/>
    </location>
</feature>
<evidence type="ECO:0000313" key="2">
    <source>
        <dbReference type="EMBL" id="MVO14825.1"/>
    </source>
</evidence>
<dbReference type="SUPFAM" id="SSF46785">
    <property type="entry name" value="Winged helix' DNA-binding domain"/>
    <property type="match status" value="1"/>
</dbReference>
<organism evidence="2 3">
    <name type="scientific">Parasedimentitalea huanghaiensis</name>
    <dbReference type="NCBI Taxonomy" id="2682100"/>
    <lineage>
        <taxon>Bacteria</taxon>
        <taxon>Pseudomonadati</taxon>
        <taxon>Pseudomonadota</taxon>
        <taxon>Alphaproteobacteria</taxon>
        <taxon>Rhodobacterales</taxon>
        <taxon>Paracoccaceae</taxon>
        <taxon>Parasedimentitalea</taxon>
    </lineage>
</organism>
<evidence type="ECO:0000313" key="3">
    <source>
        <dbReference type="Proteomes" id="UP000478892"/>
    </source>
</evidence>
<reference evidence="2 3" key="1">
    <citation type="submission" date="2019-12" db="EMBL/GenBank/DDBJ databases">
        <authorList>
            <person name="Zhang Y.-J."/>
        </authorList>
    </citation>
    <scope>NUCLEOTIDE SEQUENCE [LARGE SCALE GENOMIC DNA]</scope>
    <source>
        <strain evidence="2 3">CY05</strain>
    </source>
</reference>
<dbReference type="Proteomes" id="UP000478892">
    <property type="component" value="Unassembled WGS sequence"/>
</dbReference>
<dbReference type="InterPro" id="IPR036390">
    <property type="entry name" value="WH_DNA-bd_sf"/>
</dbReference>
<gene>
    <name evidence="2" type="ORF">GO984_03295</name>
</gene>
<protein>
    <recommendedName>
        <fullName evidence="4">Helix-turn-helix domain-containing protein</fullName>
    </recommendedName>
</protein>
<dbReference type="Pfam" id="PF13730">
    <property type="entry name" value="HTH_36"/>
    <property type="match status" value="1"/>
</dbReference>
<dbReference type="EMBL" id="WQLV01000001">
    <property type="protein sequence ID" value="MVO14825.1"/>
    <property type="molecule type" value="Genomic_DNA"/>
</dbReference>
<sequence length="209" mass="22792">MSHKATNWLSSLPASDLGHSEFRVLFHLCDCHNPAQGCFPTQAYLREASSVSNGTLNNALNSLEAKGLIKRHKSWDGKTKKQKPTRYILMFGTSKAQAPTPKTGDGADSNLRGNPSPISGGSRLQPTGEVTCKEPVINQREAAAKPFFTHQERSEAQEIASHIKAGGTVNAEFVSARVQECLLAEKMISIEEATINGFAEKEQRAKNEQ</sequence>
<evidence type="ECO:0008006" key="4">
    <source>
        <dbReference type="Google" id="ProtNLM"/>
    </source>
</evidence>
<proteinExistence type="predicted"/>
<dbReference type="Gene3D" id="1.10.10.10">
    <property type="entry name" value="Winged helix-like DNA-binding domain superfamily/Winged helix DNA-binding domain"/>
    <property type="match status" value="1"/>
</dbReference>
<comment type="caution">
    <text evidence="2">The sequence shown here is derived from an EMBL/GenBank/DDBJ whole genome shotgun (WGS) entry which is preliminary data.</text>
</comment>
<name>A0A6L6WE36_9RHOB</name>
<dbReference type="InterPro" id="IPR036388">
    <property type="entry name" value="WH-like_DNA-bd_sf"/>
</dbReference>
<dbReference type="AlphaFoldDB" id="A0A6L6WE36"/>
<feature type="region of interest" description="Disordered" evidence="1">
    <location>
        <begin position="96"/>
        <end position="129"/>
    </location>
</feature>
<keyword evidence="3" id="KW-1185">Reference proteome</keyword>